<dbReference type="HAMAP" id="MF_03113">
    <property type="entry name" value="Get1"/>
    <property type="match status" value="1"/>
</dbReference>
<dbReference type="Pfam" id="PF04420">
    <property type="entry name" value="CHD5"/>
    <property type="match status" value="1"/>
</dbReference>
<organism evidence="11 12">
    <name type="scientific">Diplocarpon rosae</name>
    <dbReference type="NCBI Taxonomy" id="946125"/>
    <lineage>
        <taxon>Eukaryota</taxon>
        <taxon>Fungi</taxon>
        <taxon>Dikarya</taxon>
        <taxon>Ascomycota</taxon>
        <taxon>Pezizomycotina</taxon>
        <taxon>Leotiomycetes</taxon>
        <taxon>Helotiales</taxon>
        <taxon>Drepanopezizaceae</taxon>
        <taxon>Diplocarpon</taxon>
    </lineage>
</organism>
<protein>
    <recommendedName>
        <fullName evidence="13">Guided entry of tail-anchored proteins 1</fullName>
    </recommendedName>
</protein>
<dbReference type="EMBL" id="JAUBYV010000008">
    <property type="protein sequence ID" value="KAK2625027.1"/>
    <property type="molecule type" value="Genomic_DNA"/>
</dbReference>
<accession>A0AAD9SXV7</accession>
<evidence type="ECO:0000256" key="2">
    <source>
        <dbReference type="ARBA" id="ARBA00010799"/>
    </source>
</evidence>
<dbReference type="GO" id="GO:0071816">
    <property type="term" value="P:tail-anchored membrane protein insertion into ER membrane"/>
    <property type="evidence" value="ECO:0007669"/>
    <property type="project" value="InterPro"/>
</dbReference>
<keyword evidence="7" id="KW-0175">Coiled coil</keyword>
<sequence length="217" mass="24155">MSSLLLLVFILQLAIHLVNTFGAATINSLLWNLFIRFPTQTSKSAAEQKELKAQYFKIKQQMNATSSQDEFAKWAKLRRQHDKVVEQLEKSKSSTDSTKAQHDRAVTALRWLGTNGLRMFLQFWFSRQAMFWVPKGWMPYAAEWALSFPRAPLGSVSIQAWALACGAFILLVSDACVAAAALARGYGASVREIGREQKEAVTVLGDEAAAQAGKKEL</sequence>
<keyword evidence="8 9" id="KW-0472">Membrane</keyword>
<evidence type="ECO:0000256" key="3">
    <source>
        <dbReference type="ARBA" id="ARBA00022448"/>
    </source>
</evidence>
<feature type="topological domain" description="Cytoplasmic" evidence="9">
    <location>
        <begin position="173"/>
        <end position="217"/>
    </location>
</feature>
<keyword evidence="12" id="KW-1185">Reference proteome</keyword>
<evidence type="ECO:0000256" key="9">
    <source>
        <dbReference type="HAMAP-Rule" id="MF_03113"/>
    </source>
</evidence>
<dbReference type="PANTHER" id="PTHR42650:SF1">
    <property type="entry name" value="GUIDED ENTRY OF TAIL-ANCHORED PROTEINS FACTOR 1"/>
    <property type="match status" value="1"/>
</dbReference>
<keyword evidence="6 9" id="KW-1133">Transmembrane helix</keyword>
<comment type="subcellular location">
    <subcellularLocation>
        <location evidence="1">Endoplasmic reticulum membrane</location>
        <topology evidence="1">Multi-pass membrane protein</topology>
    </subcellularLocation>
</comment>
<dbReference type="GO" id="GO:0005789">
    <property type="term" value="C:endoplasmic reticulum membrane"/>
    <property type="evidence" value="ECO:0007669"/>
    <property type="project" value="UniProtKB-SubCell"/>
</dbReference>
<evidence type="ECO:0008006" key="13">
    <source>
        <dbReference type="Google" id="ProtNLM"/>
    </source>
</evidence>
<dbReference type="InterPro" id="IPR029012">
    <property type="entry name" value="Helix_hairpin_bin_sf"/>
</dbReference>
<dbReference type="FunFam" id="1.10.287.660:FF:000006">
    <property type="entry name" value="Protein GET1"/>
    <property type="match status" value="1"/>
</dbReference>
<dbReference type="InterPro" id="IPR028945">
    <property type="entry name" value="Get1"/>
</dbReference>
<evidence type="ECO:0000256" key="8">
    <source>
        <dbReference type="ARBA" id="ARBA00023136"/>
    </source>
</evidence>
<keyword evidence="4 9" id="KW-0812">Transmembrane</keyword>
<dbReference type="AlphaFoldDB" id="A0AAD9SXV7"/>
<keyword evidence="10" id="KW-0732">Signal</keyword>
<dbReference type="Gene3D" id="1.10.287.660">
    <property type="entry name" value="Helix hairpin bin"/>
    <property type="match status" value="1"/>
</dbReference>
<dbReference type="GO" id="GO:0043495">
    <property type="term" value="F:protein-membrane adaptor activity"/>
    <property type="evidence" value="ECO:0007669"/>
    <property type="project" value="TreeGrafter"/>
</dbReference>
<comment type="caution">
    <text evidence="11">The sequence shown here is derived from an EMBL/GenBank/DDBJ whole genome shotgun (WGS) entry which is preliminary data.</text>
</comment>
<evidence type="ECO:0000313" key="12">
    <source>
        <dbReference type="Proteomes" id="UP001285354"/>
    </source>
</evidence>
<evidence type="ECO:0000256" key="5">
    <source>
        <dbReference type="ARBA" id="ARBA00022824"/>
    </source>
</evidence>
<keyword evidence="5 9" id="KW-0256">Endoplasmic reticulum</keyword>
<proteinExistence type="inferred from homology"/>
<evidence type="ECO:0000256" key="7">
    <source>
        <dbReference type="ARBA" id="ARBA00023054"/>
    </source>
</evidence>
<comment type="caution">
    <text evidence="9">Lacks conserved residue(s) required for the propagation of feature annotation.</text>
</comment>
<evidence type="ECO:0000313" key="11">
    <source>
        <dbReference type="EMBL" id="KAK2625027.1"/>
    </source>
</evidence>
<feature type="topological domain" description="Lumenal" evidence="9">
    <location>
        <begin position="1"/>
        <end position="4"/>
    </location>
</feature>
<gene>
    <name evidence="9" type="primary">GET1</name>
    <name evidence="11" type="ORF">QTJ16_005396</name>
</gene>
<feature type="chain" id="PRO_5041989535" description="Guided entry of tail-anchored proteins 1" evidence="10">
    <location>
        <begin position="21"/>
        <end position="217"/>
    </location>
</feature>
<dbReference type="GO" id="GO:0043529">
    <property type="term" value="C:GET complex"/>
    <property type="evidence" value="ECO:0007669"/>
    <property type="project" value="InterPro"/>
</dbReference>
<evidence type="ECO:0000256" key="10">
    <source>
        <dbReference type="SAM" id="SignalP"/>
    </source>
</evidence>
<evidence type="ECO:0000256" key="4">
    <source>
        <dbReference type="ARBA" id="ARBA00022692"/>
    </source>
</evidence>
<comment type="similarity">
    <text evidence="2 9">Belongs to the WRB/GET1 family.</text>
</comment>
<evidence type="ECO:0000256" key="6">
    <source>
        <dbReference type="ARBA" id="ARBA00022989"/>
    </source>
</evidence>
<reference evidence="11" key="1">
    <citation type="submission" date="2023-06" db="EMBL/GenBank/DDBJ databases">
        <title>Draft genome of Marssonina rosae.</title>
        <authorList>
            <person name="Cheng Q."/>
        </authorList>
    </citation>
    <scope>NUCLEOTIDE SEQUENCE</scope>
    <source>
        <strain evidence="11">R4</strain>
    </source>
</reference>
<keyword evidence="3 9" id="KW-0813">Transport</keyword>
<feature type="signal peptide" evidence="10">
    <location>
        <begin position="1"/>
        <end position="20"/>
    </location>
</feature>
<dbReference type="InterPro" id="IPR027538">
    <property type="entry name" value="Get1_fungi"/>
</dbReference>
<dbReference type="PANTHER" id="PTHR42650">
    <property type="entry name" value="TAIL-ANCHORED PROTEIN INSERTION RECEPTOR WRB"/>
    <property type="match status" value="1"/>
</dbReference>
<dbReference type="Proteomes" id="UP001285354">
    <property type="component" value="Unassembled WGS sequence"/>
</dbReference>
<evidence type="ECO:0000256" key="1">
    <source>
        <dbReference type="ARBA" id="ARBA00004477"/>
    </source>
</evidence>
<name>A0AAD9SXV7_9HELO</name>